<organism evidence="1 2">
    <name type="scientific">Hygrophoropsis aurantiaca</name>
    <dbReference type="NCBI Taxonomy" id="72124"/>
    <lineage>
        <taxon>Eukaryota</taxon>
        <taxon>Fungi</taxon>
        <taxon>Dikarya</taxon>
        <taxon>Basidiomycota</taxon>
        <taxon>Agaricomycotina</taxon>
        <taxon>Agaricomycetes</taxon>
        <taxon>Agaricomycetidae</taxon>
        <taxon>Boletales</taxon>
        <taxon>Coniophorineae</taxon>
        <taxon>Hygrophoropsidaceae</taxon>
        <taxon>Hygrophoropsis</taxon>
    </lineage>
</organism>
<evidence type="ECO:0000313" key="2">
    <source>
        <dbReference type="Proteomes" id="UP000790377"/>
    </source>
</evidence>
<name>A0ACB7ZXE7_9AGAM</name>
<proteinExistence type="predicted"/>
<reference evidence="1" key="1">
    <citation type="journal article" date="2021" name="New Phytol.">
        <title>Evolutionary innovations through gain and loss of genes in the ectomycorrhizal Boletales.</title>
        <authorList>
            <person name="Wu G."/>
            <person name="Miyauchi S."/>
            <person name="Morin E."/>
            <person name="Kuo A."/>
            <person name="Drula E."/>
            <person name="Varga T."/>
            <person name="Kohler A."/>
            <person name="Feng B."/>
            <person name="Cao Y."/>
            <person name="Lipzen A."/>
            <person name="Daum C."/>
            <person name="Hundley H."/>
            <person name="Pangilinan J."/>
            <person name="Johnson J."/>
            <person name="Barry K."/>
            <person name="LaButti K."/>
            <person name="Ng V."/>
            <person name="Ahrendt S."/>
            <person name="Min B."/>
            <person name="Choi I.G."/>
            <person name="Park H."/>
            <person name="Plett J.M."/>
            <person name="Magnuson J."/>
            <person name="Spatafora J.W."/>
            <person name="Nagy L.G."/>
            <person name="Henrissat B."/>
            <person name="Grigoriev I.V."/>
            <person name="Yang Z.L."/>
            <person name="Xu J."/>
            <person name="Martin F.M."/>
        </authorList>
    </citation>
    <scope>NUCLEOTIDE SEQUENCE</scope>
    <source>
        <strain evidence="1">ATCC 28755</strain>
    </source>
</reference>
<evidence type="ECO:0000313" key="1">
    <source>
        <dbReference type="EMBL" id="KAH7905342.1"/>
    </source>
</evidence>
<sequence length="108" mass="10694">MPPGLCVGCNKDNGDGDPALECDKVSAYAPFCRSADGDVMGDGAFGETIRTIWDASTSLNVNGSVLNALGALAGPCSKTARHGAGATESGKAGTKRKAPPAAKGGKPS</sequence>
<protein>
    <submittedName>
        <fullName evidence="1">Uncharacterized protein</fullName>
    </submittedName>
</protein>
<dbReference type="Proteomes" id="UP000790377">
    <property type="component" value="Unassembled WGS sequence"/>
</dbReference>
<accession>A0ACB7ZXE7</accession>
<keyword evidence="2" id="KW-1185">Reference proteome</keyword>
<comment type="caution">
    <text evidence="1">The sequence shown here is derived from an EMBL/GenBank/DDBJ whole genome shotgun (WGS) entry which is preliminary data.</text>
</comment>
<dbReference type="EMBL" id="MU268213">
    <property type="protein sequence ID" value="KAH7905342.1"/>
    <property type="molecule type" value="Genomic_DNA"/>
</dbReference>
<gene>
    <name evidence="1" type="ORF">BJ138DRAFT_1118557</name>
</gene>